<reference evidence="2 3" key="1">
    <citation type="submission" date="2018-08" db="EMBL/GenBank/DDBJ databases">
        <title>Aphanomyces genome sequencing and annotation.</title>
        <authorList>
            <person name="Minardi D."/>
            <person name="Oidtmann B."/>
            <person name="Van Der Giezen M."/>
            <person name="Studholme D.J."/>
        </authorList>
    </citation>
    <scope>NUCLEOTIDE SEQUENCE [LARGE SCALE GENOMIC DNA]</scope>
    <source>
        <strain evidence="2 3">Si</strain>
    </source>
</reference>
<name>A0A3R7AVH1_APHAT</name>
<dbReference type="EMBL" id="QUTB01004598">
    <property type="protein sequence ID" value="RHY60925.1"/>
    <property type="molecule type" value="Genomic_DNA"/>
</dbReference>
<comment type="caution">
    <text evidence="2">The sequence shown here is derived from an EMBL/GenBank/DDBJ whole genome shotgun (WGS) entry which is preliminary data.</text>
</comment>
<dbReference type="VEuPathDB" id="FungiDB:H257_12568"/>
<feature type="compositionally biased region" description="Polar residues" evidence="1">
    <location>
        <begin position="105"/>
        <end position="117"/>
    </location>
</feature>
<organism evidence="2 3">
    <name type="scientific">Aphanomyces astaci</name>
    <name type="common">Crayfish plague agent</name>
    <dbReference type="NCBI Taxonomy" id="112090"/>
    <lineage>
        <taxon>Eukaryota</taxon>
        <taxon>Sar</taxon>
        <taxon>Stramenopiles</taxon>
        <taxon>Oomycota</taxon>
        <taxon>Saprolegniomycetes</taxon>
        <taxon>Saprolegniales</taxon>
        <taxon>Verrucalvaceae</taxon>
        <taxon>Aphanomyces</taxon>
    </lineage>
</organism>
<accession>A0A3R7AVH1</accession>
<evidence type="ECO:0000313" key="2">
    <source>
        <dbReference type="EMBL" id="RHY60925.1"/>
    </source>
</evidence>
<gene>
    <name evidence="2" type="ORF">DYB34_004791</name>
</gene>
<proteinExistence type="predicted"/>
<evidence type="ECO:0000313" key="3">
    <source>
        <dbReference type="Proteomes" id="UP000283543"/>
    </source>
</evidence>
<sequence length="279" mass="31247">MTVARRQGDVVHAKGPYLNDVTAWNEGTLSESAVVKEELESLGMPSPLEELMTQWGDLEDIINTMRTPSQSIDELISALEAIDFSSMLETPEGAWDHLSGDNEDNCNQRGRSRASSTFDEDDAAPFSVAFTMEDIQSSWGEEVLASNLLHIPKRERAMARTIVLNLLRMFVPRFDSSYKMLSESHLMQLIQCANRILGGHSRVRVVLIKQTAENLIGYGWECDFSLAWAMRFRRQLTSRMSAYSPAGYPKHTSWYSMVPADHMSAAVPLKGVRGGGVWL</sequence>
<dbReference type="Proteomes" id="UP000283543">
    <property type="component" value="Unassembled WGS sequence"/>
</dbReference>
<dbReference type="AlphaFoldDB" id="A0A3R7AVH1"/>
<evidence type="ECO:0000256" key="1">
    <source>
        <dbReference type="SAM" id="MobiDB-lite"/>
    </source>
</evidence>
<protein>
    <submittedName>
        <fullName evidence="2">Uncharacterized protein</fullName>
    </submittedName>
</protein>
<feature type="region of interest" description="Disordered" evidence="1">
    <location>
        <begin position="97"/>
        <end position="118"/>
    </location>
</feature>